<accession>A0A481Z4W8</accession>
<evidence type="ECO:0000313" key="1">
    <source>
        <dbReference type="EMBL" id="QBK90462.1"/>
    </source>
</evidence>
<gene>
    <name evidence="1" type="ORF">LCPAC103_01430</name>
</gene>
<proteinExistence type="predicted"/>
<sequence length="392" mass="45004">MEASEIPTYTREDIMSMDSGWIPAFLTKLGMSRGGDERSRILAELDRRGLIRSTEQVPETYTKEDIMSMDLGWIPAFLTKLGMSPGGDERSRILAELDRRGLIRSSLPSVSGWLDQVPEEWRGEIVALVNLFNNFPGDLIQPIVVNYDYPRIQELCKIIDQITSDSSILIPVITRNKLVSLNDILCNSESFWHAKTELDFGITEKAAGKTWKEQYKFLSSAVKVEYIIIAGVRRSPLGLFEHVAKDELEIYNKYLGTQEAIISAAPIAWEEIETVIPNVKYELYKKYIGPHDVKIWYIARTTGKEYPLPEGSILFEYQTILLNELEEEDEETWESDGMGRQWYISNSEKAIYVDIFRDTLVPKIFPEDKSLWTEQELTFSRSTLVVYIKISV</sequence>
<dbReference type="EMBL" id="MK500487">
    <property type="protein sequence ID" value="QBK90462.1"/>
    <property type="molecule type" value="Genomic_DNA"/>
</dbReference>
<protein>
    <submittedName>
        <fullName evidence="1">Uncharacterized protein</fullName>
    </submittedName>
</protein>
<reference evidence="1" key="1">
    <citation type="journal article" date="2019" name="MBio">
        <title>Virus Genomes from Deep Sea Sediments Expand the Ocean Megavirome and Support Independent Origins of Viral Gigantism.</title>
        <authorList>
            <person name="Backstrom D."/>
            <person name="Yutin N."/>
            <person name="Jorgensen S.L."/>
            <person name="Dharamshi J."/>
            <person name="Homa F."/>
            <person name="Zaremba-Niedwiedzka K."/>
            <person name="Spang A."/>
            <person name="Wolf Y.I."/>
            <person name="Koonin E.V."/>
            <person name="Ettema T.J."/>
        </authorList>
    </citation>
    <scope>NUCLEOTIDE SEQUENCE</scope>
</reference>
<organism evidence="1">
    <name type="scientific">Pithovirus LCPAC103</name>
    <dbReference type="NCBI Taxonomy" id="2506588"/>
    <lineage>
        <taxon>Viruses</taxon>
        <taxon>Pithoviruses</taxon>
    </lineage>
</organism>
<name>A0A481Z4W8_9VIRU</name>